<protein>
    <submittedName>
        <fullName evidence="10">Even-skipped 2</fullName>
    </submittedName>
</protein>
<keyword evidence="3 7" id="KW-0238">DNA-binding</keyword>
<comment type="similarity">
    <text evidence="6">Belongs to the even-skipped homeobox family.</text>
</comment>
<name>Q693N3_CLOAL</name>
<evidence type="ECO:0000256" key="3">
    <source>
        <dbReference type="ARBA" id="ARBA00023125"/>
    </source>
</evidence>
<dbReference type="GO" id="GO:0005634">
    <property type="term" value="C:nucleus"/>
    <property type="evidence" value="ECO:0007669"/>
    <property type="project" value="UniProtKB-SubCell"/>
</dbReference>
<evidence type="ECO:0000256" key="6">
    <source>
        <dbReference type="ARBA" id="ARBA00038449"/>
    </source>
</evidence>
<dbReference type="GO" id="GO:0000978">
    <property type="term" value="F:RNA polymerase II cis-regulatory region sequence-specific DNA binding"/>
    <property type="evidence" value="ECO:0007669"/>
    <property type="project" value="TreeGrafter"/>
</dbReference>
<feature type="non-terminal residue" evidence="10">
    <location>
        <position position="1"/>
    </location>
</feature>
<evidence type="ECO:0000256" key="2">
    <source>
        <dbReference type="ARBA" id="ARBA00022473"/>
    </source>
</evidence>
<dbReference type="InterPro" id="IPR001356">
    <property type="entry name" value="HD"/>
</dbReference>
<keyword evidence="2" id="KW-0217">Developmental protein</keyword>
<dbReference type="GO" id="GO:0000981">
    <property type="term" value="F:DNA-binding transcription factor activity, RNA polymerase II-specific"/>
    <property type="evidence" value="ECO:0007669"/>
    <property type="project" value="InterPro"/>
</dbReference>
<evidence type="ECO:0000256" key="8">
    <source>
        <dbReference type="RuleBase" id="RU000682"/>
    </source>
</evidence>
<dbReference type="InterPro" id="IPR020479">
    <property type="entry name" value="HD_metazoa"/>
</dbReference>
<dbReference type="PANTHER" id="PTHR46294">
    <property type="entry name" value="SEGMENTATION PROTEIN EVEN-SKIPPED"/>
    <property type="match status" value="1"/>
</dbReference>
<feature type="domain" description="Homeobox" evidence="9">
    <location>
        <begin position="1"/>
        <end position="47"/>
    </location>
</feature>
<evidence type="ECO:0000313" key="10">
    <source>
        <dbReference type="EMBL" id="AAT92561.1"/>
    </source>
</evidence>
<keyword evidence="5 7" id="KW-0539">Nucleus</keyword>
<dbReference type="Gene3D" id="1.10.10.60">
    <property type="entry name" value="Homeodomain-like"/>
    <property type="match status" value="1"/>
</dbReference>
<dbReference type="EMBL" id="AY645025">
    <property type="protein sequence ID" value="AAT92561.1"/>
    <property type="molecule type" value="mRNA"/>
</dbReference>
<dbReference type="InterPro" id="IPR009057">
    <property type="entry name" value="Homeodomain-like_sf"/>
</dbReference>
<evidence type="ECO:0000256" key="5">
    <source>
        <dbReference type="ARBA" id="ARBA00023242"/>
    </source>
</evidence>
<comment type="subcellular location">
    <subcellularLocation>
        <location evidence="1 7 8">Nucleus</location>
    </subcellularLocation>
</comment>
<proteinExistence type="evidence at transcript level"/>
<dbReference type="InterPro" id="IPR017970">
    <property type="entry name" value="Homeobox_CS"/>
</dbReference>
<accession>Q693N3</accession>
<dbReference type="PRINTS" id="PR00024">
    <property type="entry name" value="HOMEOBOX"/>
</dbReference>
<dbReference type="PANTHER" id="PTHR46294:SF4">
    <property type="entry name" value="SEGMENTATION PROTEIN EVEN-SKIPPED"/>
    <property type="match status" value="1"/>
</dbReference>
<keyword evidence="4 7" id="KW-0371">Homeobox</keyword>
<evidence type="ECO:0000256" key="4">
    <source>
        <dbReference type="ARBA" id="ARBA00023155"/>
    </source>
</evidence>
<dbReference type="PROSITE" id="PS00027">
    <property type="entry name" value="HOMEOBOX_1"/>
    <property type="match status" value="1"/>
</dbReference>
<dbReference type="SMART" id="SM00389">
    <property type="entry name" value="HOX"/>
    <property type="match status" value="1"/>
</dbReference>
<dbReference type="CDD" id="cd00086">
    <property type="entry name" value="homeodomain"/>
    <property type="match status" value="1"/>
</dbReference>
<feature type="DNA-binding region" description="Homeobox" evidence="7">
    <location>
        <begin position="3"/>
        <end position="48"/>
    </location>
</feature>
<evidence type="ECO:0000256" key="7">
    <source>
        <dbReference type="PROSITE-ProRule" id="PRU00108"/>
    </source>
</evidence>
<organism evidence="10">
    <name type="scientific">Clogmia albipunctata</name>
    <name type="common">Mothmidge</name>
    <dbReference type="NCBI Taxonomy" id="85120"/>
    <lineage>
        <taxon>Eukaryota</taxon>
        <taxon>Metazoa</taxon>
        <taxon>Ecdysozoa</taxon>
        <taxon>Arthropoda</taxon>
        <taxon>Hexapoda</taxon>
        <taxon>Insecta</taxon>
        <taxon>Pterygota</taxon>
        <taxon>Neoptera</taxon>
        <taxon>Endopterygota</taxon>
        <taxon>Diptera</taxon>
        <taxon>Nematocera</taxon>
        <taxon>Psychodoidea</taxon>
        <taxon>Psychodidae</taxon>
        <taxon>Clogmia</taxon>
    </lineage>
</organism>
<dbReference type="AlphaFoldDB" id="Q693N3"/>
<dbReference type="PROSITE" id="PS50071">
    <property type="entry name" value="HOMEOBOX_2"/>
    <property type="match status" value="1"/>
</dbReference>
<dbReference type="InterPro" id="IPR052002">
    <property type="entry name" value="Even-skipped_HD"/>
</dbReference>
<reference evidence="10" key="1">
    <citation type="journal article" date="2004" name="Development">
        <title>Differential cytoplasmic mRNA localisation adjusts pair-rule transcription factor activity to cytoarchitecture in dipteran evolution.</title>
        <authorList>
            <person name="Bullock S.L."/>
            <person name="Stauber M."/>
            <person name="Prell A."/>
            <person name="Hughes J.R."/>
            <person name="Ish-Horowicz D."/>
            <person name="Schmidt-Ott U."/>
        </authorList>
    </citation>
    <scope>NUCLEOTIDE SEQUENCE</scope>
</reference>
<dbReference type="SUPFAM" id="SSF46689">
    <property type="entry name" value="Homeodomain-like"/>
    <property type="match status" value="1"/>
</dbReference>
<evidence type="ECO:0000259" key="9">
    <source>
        <dbReference type="PROSITE" id="PS50071"/>
    </source>
</evidence>
<dbReference type="Pfam" id="PF00046">
    <property type="entry name" value="Homeodomain"/>
    <property type="match status" value="1"/>
</dbReference>
<sequence length="106" mass="12351">LNQLEDEFAKENYVSRPRRCELAVQLKLSESTIKIWYQNRRMKQKHQRCELAAASLAALFPIPALPMPPSFYPPLLMPVPPMPQPQHSFFAFPHHFHAPLNHHILC</sequence>
<evidence type="ECO:0000256" key="1">
    <source>
        <dbReference type="ARBA" id="ARBA00004123"/>
    </source>
</evidence>